<evidence type="ECO:0000313" key="4">
    <source>
        <dbReference type="Proteomes" id="UP000292402"/>
    </source>
</evidence>
<feature type="signal peptide" evidence="1">
    <location>
        <begin position="1"/>
        <end position="17"/>
    </location>
</feature>
<evidence type="ECO:0000256" key="1">
    <source>
        <dbReference type="SAM" id="SignalP"/>
    </source>
</evidence>
<evidence type="ECO:0000259" key="2">
    <source>
        <dbReference type="Pfam" id="PF20521"/>
    </source>
</evidence>
<accession>A0A4Q4M227</accession>
<organism evidence="3 4">
    <name type="scientific">Alternaria tenuissima</name>
    <dbReference type="NCBI Taxonomy" id="119927"/>
    <lineage>
        <taxon>Eukaryota</taxon>
        <taxon>Fungi</taxon>
        <taxon>Dikarya</taxon>
        <taxon>Ascomycota</taxon>
        <taxon>Pezizomycotina</taxon>
        <taxon>Dothideomycetes</taxon>
        <taxon>Pleosporomycetidae</taxon>
        <taxon>Pleosporales</taxon>
        <taxon>Pleosporineae</taxon>
        <taxon>Pleosporaceae</taxon>
        <taxon>Alternaria</taxon>
        <taxon>Alternaria sect. Alternaria</taxon>
        <taxon>Alternaria alternata complex</taxon>
    </lineage>
</organism>
<sequence length="176" mass="19100">MRFQLVHILCLLGTAEALVIGDYEKRHSSGEDLRHGFGSDIAAPLEARRDIELAAGFVSQGATATLAIVSIANYLAVYIKGQSDVNSCSVVSGNVDGAAWQYYATTSGPKCDTTSETKTIENAVERELKWMQENGYDSACFKMDHGGTWEGHLKIAFNGKPIASDTQCNSLKYIDL</sequence>
<dbReference type="Proteomes" id="UP000292402">
    <property type="component" value="Unassembled WGS sequence"/>
</dbReference>
<keyword evidence="1" id="KW-0732">Signal</keyword>
<evidence type="ECO:0000313" key="3">
    <source>
        <dbReference type="EMBL" id="RYN39916.1"/>
    </source>
</evidence>
<gene>
    <name evidence="3" type="ORF">AA0114_g11188</name>
</gene>
<feature type="chain" id="PRO_5020179867" description="Secreted protein CSS2 C-terminal domain-containing protein" evidence="1">
    <location>
        <begin position="18"/>
        <end position="176"/>
    </location>
</feature>
<proteinExistence type="predicted"/>
<comment type="caution">
    <text evidence="3">The sequence shown here is derived from an EMBL/GenBank/DDBJ whole genome shotgun (WGS) entry which is preliminary data.</text>
</comment>
<feature type="domain" description="Secreted protein CSS2 C-terminal" evidence="2">
    <location>
        <begin position="45"/>
        <end position="157"/>
    </location>
</feature>
<reference evidence="4" key="1">
    <citation type="journal article" date="2019" name="bioRxiv">
        <title>Genomics, evolutionary history and diagnostics of the Alternaria alternata species group including apple and Asian pear pathotypes.</title>
        <authorList>
            <person name="Armitage A.D."/>
            <person name="Cockerton H.M."/>
            <person name="Sreenivasaprasad S."/>
            <person name="Woodhall J.W."/>
            <person name="Lane C.R."/>
            <person name="Harrison R.J."/>
            <person name="Clarkson J.P."/>
        </authorList>
    </citation>
    <scope>NUCLEOTIDE SEQUENCE [LARGE SCALE GENOMIC DNA]</scope>
    <source>
        <strain evidence="4">FERA 1082</strain>
    </source>
</reference>
<protein>
    <recommendedName>
        <fullName evidence="2">Secreted protein CSS2 C-terminal domain-containing protein</fullName>
    </recommendedName>
</protein>
<name>A0A4Q4M227_9PLEO</name>
<dbReference type="EMBL" id="PDXA01000056">
    <property type="protein sequence ID" value="RYN39916.1"/>
    <property type="molecule type" value="Genomic_DNA"/>
</dbReference>
<dbReference type="AlphaFoldDB" id="A0A4Q4M227"/>
<dbReference type="InterPro" id="IPR046624">
    <property type="entry name" value="CSS2_C"/>
</dbReference>
<dbReference type="Pfam" id="PF20521">
    <property type="entry name" value="DUF6736"/>
    <property type="match status" value="1"/>
</dbReference>